<comment type="subcellular location">
    <subcellularLocation>
        <location evidence="1">Cell membrane</location>
        <topology evidence="1">Multi-pass membrane protein</topology>
    </subcellularLocation>
</comment>
<evidence type="ECO:0000256" key="2">
    <source>
        <dbReference type="ARBA" id="ARBA00005236"/>
    </source>
</evidence>
<dbReference type="EMBL" id="CP043494">
    <property type="protein sequence ID" value="WNG45639.1"/>
    <property type="molecule type" value="Genomic_DNA"/>
</dbReference>
<dbReference type="PANTHER" id="PTHR30489:SF0">
    <property type="entry name" value="LIPOPROTEIN-RELEASING SYSTEM TRANSMEMBRANE PROTEIN LOLE"/>
    <property type="match status" value="1"/>
</dbReference>
<feature type="transmembrane region" description="Helical" evidence="7">
    <location>
        <begin position="20"/>
        <end position="42"/>
    </location>
</feature>
<feature type="transmembrane region" description="Helical" evidence="7">
    <location>
        <begin position="667"/>
        <end position="689"/>
    </location>
</feature>
<evidence type="ECO:0000256" key="7">
    <source>
        <dbReference type="SAM" id="Phobius"/>
    </source>
</evidence>
<evidence type="ECO:0000259" key="8">
    <source>
        <dbReference type="Pfam" id="PF02687"/>
    </source>
</evidence>
<feature type="transmembrane region" description="Helical" evidence="7">
    <location>
        <begin position="605"/>
        <end position="629"/>
    </location>
</feature>
<evidence type="ECO:0000256" key="1">
    <source>
        <dbReference type="ARBA" id="ARBA00004651"/>
    </source>
</evidence>
<keyword evidence="4 7" id="KW-0812">Transmembrane</keyword>
<name>A0ABY9WPB2_9BACT</name>
<keyword evidence="3" id="KW-1003">Cell membrane</keyword>
<evidence type="ECO:0000313" key="10">
    <source>
        <dbReference type="Proteomes" id="UP001611383"/>
    </source>
</evidence>
<feature type="domain" description="ABC3 transporter permease C-terminal" evidence="8">
    <location>
        <begin position="566"/>
        <end position="694"/>
    </location>
</feature>
<gene>
    <name evidence="9" type="ORF">F0U60_17180</name>
</gene>
<keyword evidence="6 7" id="KW-0472">Membrane</keyword>
<proteinExistence type="inferred from homology"/>
<evidence type="ECO:0000313" key="9">
    <source>
        <dbReference type="EMBL" id="WNG45639.1"/>
    </source>
</evidence>
<reference evidence="9 10" key="1">
    <citation type="submission" date="2019-08" db="EMBL/GenBank/DDBJ databases">
        <title>Archangium and Cystobacter genomes.</title>
        <authorList>
            <person name="Chen I.-C.K."/>
            <person name="Wielgoss S."/>
        </authorList>
    </citation>
    <scope>NUCLEOTIDE SEQUENCE [LARGE SCALE GENOMIC DNA]</scope>
    <source>
        <strain evidence="9 10">Cbm 6</strain>
    </source>
</reference>
<feature type="transmembrane region" description="Helical" evidence="7">
    <location>
        <begin position="562"/>
        <end position="584"/>
    </location>
</feature>
<comment type="similarity">
    <text evidence="2">Belongs to the ABC-4 integral membrane protein family. LolC/E subfamily.</text>
</comment>
<dbReference type="RefSeq" id="WP_395820885.1">
    <property type="nucleotide sequence ID" value="NZ_CP043494.1"/>
</dbReference>
<evidence type="ECO:0000256" key="5">
    <source>
        <dbReference type="ARBA" id="ARBA00022989"/>
    </source>
</evidence>
<dbReference type="PANTHER" id="PTHR30489">
    <property type="entry name" value="LIPOPROTEIN-RELEASING SYSTEM TRANSMEMBRANE PROTEIN LOLE"/>
    <property type="match status" value="1"/>
</dbReference>
<accession>A0ABY9WPB2</accession>
<dbReference type="InterPro" id="IPR003838">
    <property type="entry name" value="ABC3_permease_C"/>
</dbReference>
<keyword evidence="10" id="KW-1185">Reference proteome</keyword>
<evidence type="ECO:0000256" key="4">
    <source>
        <dbReference type="ARBA" id="ARBA00022692"/>
    </source>
</evidence>
<evidence type="ECO:0000256" key="6">
    <source>
        <dbReference type="ARBA" id="ARBA00023136"/>
    </source>
</evidence>
<organism evidence="9 10">
    <name type="scientific">Archangium minus</name>
    <dbReference type="NCBI Taxonomy" id="83450"/>
    <lineage>
        <taxon>Bacteria</taxon>
        <taxon>Pseudomonadati</taxon>
        <taxon>Myxococcota</taxon>
        <taxon>Myxococcia</taxon>
        <taxon>Myxococcales</taxon>
        <taxon>Cystobacterineae</taxon>
        <taxon>Archangiaceae</taxon>
        <taxon>Archangium</taxon>
    </lineage>
</organism>
<dbReference type="InterPro" id="IPR051447">
    <property type="entry name" value="Lipoprotein-release_system"/>
</dbReference>
<keyword evidence="5 7" id="KW-1133">Transmembrane helix</keyword>
<protein>
    <submittedName>
        <fullName evidence="9">FtsX-like permease family protein</fullName>
    </submittedName>
</protein>
<evidence type="ECO:0000256" key="3">
    <source>
        <dbReference type="ARBA" id="ARBA00022475"/>
    </source>
</evidence>
<dbReference type="Proteomes" id="UP001611383">
    <property type="component" value="Chromosome"/>
</dbReference>
<dbReference type="Pfam" id="PF02687">
    <property type="entry name" value="FtsX"/>
    <property type="match status" value="1"/>
</dbReference>
<sequence>MGQLSLLVQVALRNLFTSWINVIIGAIILFGTLLVVVGGAVVDSLDESMSRSIIGSVAGHLQVYSEKSKDSLALFGKMGGEADLSVLEKFSDIKKVLEQHPNVKTVVPMGTNNTLMTSGNTVDLTLARLRDLYKQAAQGETPDLRAQIDSLQAHVRQMLALLEEDMKRRNAIAAEDAVDPADLRALERARSPEFWNDFEKDPFASLEFLENRIAPQVTDGDMIGLRYLGTDLVNFQKTFDRMRIVDGTAVPEGQRGMLLSKFFYEEFFKLKTARRLDLIKEARDVNHRKIAEDPELQRRLKENQTQTREILFQLDPLKTQQAVARLQKVLGSNETELEKLLVAFFTMDDANFDTRYQQFYAELVPLLDLYRIRLGDEISITAFTRTGYAKSANVKVYGTYEFSGMEKSQLAGALNLMDLITFRELYGYFSADQKDELEKLQAASGVAEVKREDAEAALFGEDSSASLVSETTSGIIDEDAQLEGSAQARHQQEEQALRKYTQQDIDDGVVLHAAVMLKNPDLLEQTLVELQDSAKKAGLPLKVVSWNQASDLIGQIVLIAKLVLYAAVFIIFVVAVVIINNSVMMATMQRVREIGTLRAIGAQRGFVLGMILVETTVLGLVFGAVGALLGSLAVKGLGATGIPAFHESLYFFFSGPRLFPNLHASNIVTALVIVLGVSAFSTFYPAFLATRVSPLQAMQTDE</sequence>